<dbReference type="AlphaFoldDB" id="A0A8J6XGQ3"/>
<sequence>MSDTNYQQLTEVELRNYVKQHPEDEDAFQHYLNIMRAKPGRVVVSTAEQSLAEFQKRIQAHEYKNQA</sequence>
<dbReference type="InterPro" id="IPR054053">
    <property type="entry name" value="DUF6887"/>
</dbReference>
<dbReference type="Pfam" id="PF21826">
    <property type="entry name" value="DUF6887"/>
    <property type="match status" value="1"/>
</dbReference>
<accession>A0A8J6XGQ3</accession>
<evidence type="ECO:0000313" key="2">
    <source>
        <dbReference type="Proteomes" id="UP000629098"/>
    </source>
</evidence>
<evidence type="ECO:0000313" key="1">
    <source>
        <dbReference type="EMBL" id="MBD2772885.1"/>
    </source>
</evidence>
<protein>
    <submittedName>
        <fullName evidence="1">Uncharacterized protein</fullName>
    </submittedName>
</protein>
<organism evidence="1 2">
    <name type="scientific">Iningainema tapete BLCC-T55</name>
    <dbReference type="NCBI Taxonomy" id="2748662"/>
    <lineage>
        <taxon>Bacteria</taxon>
        <taxon>Bacillati</taxon>
        <taxon>Cyanobacteriota</taxon>
        <taxon>Cyanophyceae</taxon>
        <taxon>Nostocales</taxon>
        <taxon>Scytonemataceae</taxon>
        <taxon>Iningainema tapete</taxon>
    </lineage>
</organism>
<reference evidence="1" key="1">
    <citation type="submission" date="2020-09" db="EMBL/GenBank/DDBJ databases">
        <title>Iningainema tapete sp. nov. (Scytonemataceae, Cyanobacteria) from greenhouses in central Florida (USA) produces two types of nodularin with biosynthetic potential for microcystin-LR and anabaenopeptins.</title>
        <authorList>
            <person name="Berthold D.E."/>
            <person name="Lefler F.W."/>
            <person name="Huang I.-S."/>
            <person name="Abdulla H."/>
            <person name="Zimba P.V."/>
            <person name="Laughinghouse H.D. IV."/>
        </authorList>
    </citation>
    <scope>NUCLEOTIDE SEQUENCE</scope>
    <source>
        <strain evidence="1">BLCCT55</strain>
    </source>
</reference>
<gene>
    <name evidence="1" type="ORF">ICL16_12575</name>
</gene>
<proteinExistence type="predicted"/>
<dbReference type="EMBL" id="JACXAE010000046">
    <property type="protein sequence ID" value="MBD2772885.1"/>
    <property type="molecule type" value="Genomic_DNA"/>
</dbReference>
<keyword evidence="2" id="KW-1185">Reference proteome</keyword>
<dbReference type="Proteomes" id="UP000629098">
    <property type="component" value="Unassembled WGS sequence"/>
</dbReference>
<comment type="caution">
    <text evidence="1">The sequence shown here is derived from an EMBL/GenBank/DDBJ whole genome shotgun (WGS) entry which is preliminary data.</text>
</comment>
<name>A0A8J6XGQ3_9CYAN</name>
<dbReference type="RefSeq" id="WP_190827985.1">
    <property type="nucleotide sequence ID" value="NZ_CAWPPI010000046.1"/>
</dbReference>